<organism evidence="5 6">
    <name type="scientific">Methylocystis parvus</name>
    <dbReference type="NCBI Taxonomy" id="134"/>
    <lineage>
        <taxon>Bacteria</taxon>
        <taxon>Pseudomonadati</taxon>
        <taxon>Pseudomonadota</taxon>
        <taxon>Alphaproteobacteria</taxon>
        <taxon>Hyphomicrobiales</taxon>
        <taxon>Methylocystaceae</taxon>
        <taxon>Methylocystis</taxon>
    </lineage>
</organism>
<dbReference type="Proteomes" id="UP000422569">
    <property type="component" value="Chromosome"/>
</dbReference>
<dbReference type="InterPro" id="IPR003594">
    <property type="entry name" value="HATPase_dom"/>
</dbReference>
<dbReference type="SUPFAM" id="SSF55874">
    <property type="entry name" value="ATPase domain of HSP90 chaperone/DNA topoisomerase II/histidine kinase"/>
    <property type="match status" value="1"/>
</dbReference>
<keyword evidence="5" id="KW-0808">Transferase</keyword>
<dbReference type="SMART" id="SM00448">
    <property type="entry name" value="REC"/>
    <property type="match status" value="1"/>
</dbReference>
<evidence type="ECO:0000259" key="4">
    <source>
        <dbReference type="PROSITE" id="PS50110"/>
    </source>
</evidence>
<keyword evidence="5" id="KW-0418">Kinase</keyword>
<reference evidence="5 6" key="1">
    <citation type="submission" date="2019-09" db="EMBL/GenBank/DDBJ databases">
        <title>Isolation and complete genome sequencing of Methylocystis species.</title>
        <authorList>
            <person name="Rumah B.L."/>
            <person name="Stead C.E."/>
            <person name="Stevens B.C."/>
            <person name="Minton N.P."/>
            <person name="Grosse-Honebrink A."/>
            <person name="Zhang Y."/>
        </authorList>
    </citation>
    <scope>NUCLEOTIDE SEQUENCE [LARGE SCALE GENOMIC DNA]</scope>
    <source>
        <strain evidence="5 6">BRCS2</strain>
    </source>
</reference>
<evidence type="ECO:0000259" key="3">
    <source>
        <dbReference type="PROSITE" id="PS50109"/>
    </source>
</evidence>
<sequence>MQRYLKRSLSGLSVELEWKVSVNTSSKWTFVLDEATRILFVDDDLILAEFARVHLASPSTTIEVAADGAQAWERLNAEPFDIVLLDIEMPTLDGFQLLQKVRADARFAHLPVVMLTGREDIASIDRAFQLGANSFVSKPINWRQLSYSIRYVLRATRMERDLLRERKRSEELLELTNNLLSLIRLEARTPLSAIIGFCDCISQQIDGPVGESYLKYAEQIGAAARQMQGNFMDLIQYAQLSSGAAILAKDEYPVVKLIDAAVAGLTIPAETSLEVTRPDPSLYLQCDLMWLSRAIRHLLEAALAAGGHVELSMTSLAEGGVKLTISSPAASLAVARATSLESFRSGMGVGVAFARCVVDLHGGVMKVSNAEHKGSIIEIVIPSRPPETRSAPPSIEAA</sequence>
<dbReference type="AlphaFoldDB" id="A0A6B8M186"/>
<feature type="domain" description="Histidine kinase" evidence="3">
    <location>
        <begin position="182"/>
        <end position="385"/>
    </location>
</feature>
<dbReference type="PANTHER" id="PTHR43547:SF2">
    <property type="entry name" value="HYBRID SIGNAL TRANSDUCTION HISTIDINE KINASE C"/>
    <property type="match status" value="1"/>
</dbReference>
<dbReference type="EMBL" id="CP044331">
    <property type="protein sequence ID" value="QGM96098.1"/>
    <property type="molecule type" value="Genomic_DNA"/>
</dbReference>
<dbReference type="InterPro" id="IPR005467">
    <property type="entry name" value="His_kinase_dom"/>
</dbReference>
<proteinExistence type="predicted"/>
<dbReference type="Pfam" id="PF00072">
    <property type="entry name" value="Response_reg"/>
    <property type="match status" value="1"/>
</dbReference>
<evidence type="ECO:0000256" key="1">
    <source>
        <dbReference type="ARBA" id="ARBA00022553"/>
    </source>
</evidence>
<dbReference type="InterPro" id="IPR011006">
    <property type="entry name" value="CheY-like_superfamily"/>
</dbReference>
<dbReference type="Pfam" id="PF02518">
    <property type="entry name" value="HATPase_c"/>
    <property type="match status" value="1"/>
</dbReference>
<name>A0A6B8M186_9HYPH</name>
<protein>
    <submittedName>
        <fullName evidence="5">Hybrid sensor histidine kinase/response regulator</fullName>
    </submittedName>
</protein>
<accession>A0A6B8M186</accession>
<dbReference type="PANTHER" id="PTHR43547">
    <property type="entry name" value="TWO-COMPONENT HISTIDINE KINASE"/>
    <property type="match status" value="1"/>
</dbReference>
<dbReference type="InterPro" id="IPR036890">
    <property type="entry name" value="HATPase_C_sf"/>
</dbReference>
<dbReference type="InterPro" id="IPR036097">
    <property type="entry name" value="HisK_dim/P_sf"/>
</dbReference>
<dbReference type="Gene3D" id="3.40.50.2300">
    <property type="match status" value="1"/>
</dbReference>
<dbReference type="PROSITE" id="PS50109">
    <property type="entry name" value="HIS_KIN"/>
    <property type="match status" value="1"/>
</dbReference>
<evidence type="ECO:0000313" key="6">
    <source>
        <dbReference type="Proteomes" id="UP000422569"/>
    </source>
</evidence>
<dbReference type="Gene3D" id="3.30.565.10">
    <property type="entry name" value="Histidine kinase-like ATPase, C-terminal domain"/>
    <property type="match status" value="1"/>
</dbReference>
<dbReference type="SUPFAM" id="SSF47384">
    <property type="entry name" value="Homodimeric domain of signal transducing histidine kinase"/>
    <property type="match status" value="1"/>
</dbReference>
<gene>
    <name evidence="5" type="ORF">F7D14_00360</name>
</gene>
<dbReference type="Gene3D" id="1.10.287.130">
    <property type="match status" value="1"/>
</dbReference>
<dbReference type="SUPFAM" id="SSF52172">
    <property type="entry name" value="CheY-like"/>
    <property type="match status" value="1"/>
</dbReference>
<keyword evidence="6" id="KW-1185">Reference proteome</keyword>
<feature type="domain" description="Response regulatory" evidence="4">
    <location>
        <begin position="37"/>
        <end position="153"/>
    </location>
</feature>
<dbReference type="GO" id="GO:0000155">
    <property type="term" value="F:phosphorelay sensor kinase activity"/>
    <property type="evidence" value="ECO:0007669"/>
    <property type="project" value="InterPro"/>
</dbReference>
<keyword evidence="1 2" id="KW-0597">Phosphoprotein</keyword>
<dbReference type="InterPro" id="IPR001789">
    <property type="entry name" value="Sig_transdc_resp-reg_receiver"/>
</dbReference>
<feature type="modified residue" description="4-aspartylphosphate" evidence="2">
    <location>
        <position position="86"/>
    </location>
</feature>
<dbReference type="KEGG" id="mpar:F7D14_00360"/>
<dbReference type="PROSITE" id="PS50110">
    <property type="entry name" value="RESPONSE_REGULATORY"/>
    <property type="match status" value="1"/>
</dbReference>
<evidence type="ECO:0000313" key="5">
    <source>
        <dbReference type="EMBL" id="QGM96098.1"/>
    </source>
</evidence>
<evidence type="ECO:0000256" key="2">
    <source>
        <dbReference type="PROSITE-ProRule" id="PRU00169"/>
    </source>
</evidence>